<dbReference type="Pfam" id="PF11969">
    <property type="entry name" value="DcpS_C"/>
    <property type="match status" value="1"/>
</dbReference>
<name>A0ABD1YHC8_9MARC</name>
<dbReference type="InterPro" id="IPR002589">
    <property type="entry name" value="Macro_dom"/>
</dbReference>
<dbReference type="SUPFAM" id="SSF54197">
    <property type="entry name" value="HIT-like"/>
    <property type="match status" value="1"/>
</dbReference>
<comment type="caution">
    <text evidence="3">The sequence shown here is derived from an EMBL/GenBank/DDBJ whole genome shotgun (WGS) entry which is preliminary data.</text>
</comment>
<dbReference type="Pfam" id="PF13671">
    <property type="entry name" value="AAA_33"/>
    <property type="match status" value="1"/>
</dbReference>
<dbReference type="InterPro" id="IPR019406">
    <property type="entry name" value="APLF_PBZ"/>
</dbReference>
<dbReference type="SUPFAM" id="SSF52949">
    <property type="entry name" value="Macro domain-like"/>
    <property type="match status" value="2"/>
</dbReference>
<dbReference type="InterPro" id="IPR043472">
    <property type="entry name" value="Macro_dom-like"/>
</dbReference>
<dbReference type="InterPro" id="IPR032566">
    <property type="entry name" value="Znf-C2HE"/>
</dbReference>
<dbReference type="EMBL" id="JBHFFA010000004">
    <property type="protein sequence ID" value="KAL2630199.1"/>
    <property type="molecule type" value="Genomic_DNA"/>
</dbReference>
<accession>A0ABD1YHC8</accession>
<dbReference type="Pfam" id="PF16278">
    <property type="entry name" value="zf-C2HE"/>
    <property type="match status" value="1"/>
</dbReference>
<gene>
    <name evidence="3" type="ORF">R1flu_014885</name>
</gene>
<dbReference type="Pfam" id="PF10283">
    <property type="entry name" value="zf-CCHH"/>
    <property type="match status" value="1"/>
</dbReference>
<feature type="region of interest" description="Disordered" evidence="1">
    <location>
        <begin position="27"/>
        <end position="94"/>
    </location>
</feature>
<organism evidence="3 4">
    <name type="scientific">Riccia fluitans</name>
    <dbReference type="NCBI Taxonomy" id="41844"/>
    <lineage>
        <taxon>Eukaryota</taxon>
        <taxon>Viridiplantae</taxon>
        <taxon>Streptophyta</taxon>
        <taxon>Embryophyta</taxon>
        <taxon>Marchantiophyta</taxon>
        <taxon>Marchantiopsida</taxon>
        <taxon>Marchantiidae</taxon>
        <taxon>Marchantiales</taxon>
        <taxon>Ricciaceae</taxon>
        <taxon>Riccia</taxon>
    </lineage>
</organism>
<dbReference type="PROSITE" id="PS51154">
    <property type="entry name" value="MACRO"/>
    <property type="match status" value="1"/>
</dbReference>
<dbReference type="SUPFAM" id="SSF52540">
    <property type="entry name" value="P-loop containing nucleoside triphosphate hydrolases"/>
    <property type="match status" value="1"/>
</dbReference>
<dbReference type="InterPro" id="IPR019808">
    <property type="entry name" value="Histidine_triad_CS"/>
</dbReference>
<evidence type="ECO:0000313" key="4">
    <source>
        <dbReference type="Proteomes" id="UP001605036"/>
    </source>
</evidence>
<dbReference type="Gene3D" id="3.40.50.300">
    <property type="entry name" value="P-loop containing nucleotide triphosphate hydrolases"/>
    <property type="match status" value="1"/>
</dbReference>
<keyword evidence="4" id="KW-1185">Reference proteome</keyword>
<dbReference type="FunFam" id="3.40.50.300:FF:002337">
    <property type="entry name" value="Transcription factor bHLH140"/>
    <property type="match status" value="1"/>
</dbReference>
<sequence>MANEVELPKCKYGENCYRRNPDHLRQFWHPFSRPESSSVGASSGLSNRPPNGSRAGDQPSSSAPSRQGRDLTPPFEDAGGEWEIDDDDDEVTACSEAEEIVEETPTLSNSDESNTGNRYSTDAFVLLVLVGAPGSGKSTFCSKLMSSAAQPWTRVCQDIIAKGKRGTKQQCLRQAESALLRRRSVVIDRCNIDRKQREDFLKLASRLKINSHAVVLDVPPKVCIERAANRVAHEGGVHGGNAAAIINRLVRTRQLPSLDEGFFRISFCRTDLDIEKTVQEYRDLQPSKLLDTGVCGLMHKSQGRSVLNGGANSTNNNRVSHVSEIREEMVGVGAETGKQQGSDDSNSREVRIGNSGNLISGEATLAFPSISTADFKFDHEKAATVLVESVSEFQLKYPISGLKLVLVDLSSKSHMLSLVKRKASEKGLDGDRFSTFAGDITKLRSSGGPPCNVITNAANWRLKPGGGGVNAAIYKAAGPEFEQATKKVASTVQPGTSIVVQVPESSVLRNQEGVTHVIHVLGPNMNPQRPNCLSNDYIEGCKILRNAYSSLFENFATVAQVKPVVADSGLRKVGTRNFNTGPKLNAFQVLMQASKRKGEMGDTASKREKGEKVRVVEDGVACLRGEHAEGGQPSLPSDAGSHQGSTLAEIQGNNSVGQQVRKKVDRKWDHWSLALYKIALHPDDAPSKNSLLEVTDSAVVMEDLYPKAKRHLLVVSRTQELDTVEDVRREHAGLLEHMHSLGMKYVASFLKDDPLLVFRLGYHSNPSMRQLHLHVVSQDFDSASLKNKKHWNSFTSPFFRDSLDVINEVKTHGYVDNCGPSAEKLLDLELRCHRCRSVQPNIPRLKTHISTCSRPLSNSNHLITVSSVDGS</sequence>
<evidence type="ECO:0000259" key="2">
    <source>
        <dbReference type="PROSITE" id="PS51154"/>
    </source>
</evidence>
<dbReference type="PANTHER" id="PTHR12486">
    <property type="entry name" value="APRATAXIN-RELATED"/>
    <property type="match status" value="1"/>
</dbReference>
<reference evidence="3 4" key="1">
    <citation type="submission" date="2024-09" db="EMBL/GenBank/DDBJ databases">
        <title>Chromosome-scale assembly of Riccia fluitans.</title>
        <authorList>
            <person name="Paukszto L."/>
            <person name="Sawicki J."/>
            <person name="Karawczyk K."/>
            <person name="Piernik-Szablinska J."/>
            <person name="Szczecinska M."/>
            <person name="Mazdziarz M."/>
        </authorList>
    </citation>
    <scope>NUCLEOTIDE SEQUENCE [LARGE SCALE GENOMIC DNA]</scope>
    <source>
        <strain evidence="3">Rf_01</strain>
        <tissue evidence="3">Aerial parts of the thallus</tissue>
    </source>
</reference>
<feature type="region of interest" description="Disordered" evidence="1">
    <location>
        <begin position="626"/>
        <end position="645"/>
    </location>
</feature>
<dbReference type="FunFam" id="3.30.428.10:FF:000004">
    <property type="entry name" value="aprataxin isoform X2"/>
    <property type="match status" value="1"/>
</dbReference>
<dbReference type="GO" id="GO:0006139">
    <property type="term" value="P:nucleobase-containing compound metabolic process"/>
    <property type="evidence" value="ECO:0007669"/>
    <property type="project" value="UniProtKB-ARBA"/>
</dbReference>
<dbReference type="InterPro" id="IPR036265">
    <property type="entry name" value="HIT-like_sf"/>
</dbReference>
<dbReference type="AlphaFoldDB" id="A0ABD1YHC8"/>
<dbReference type="InterPro" id="IPR027417">
    <property type="entry name" value="P-loop_NTPase"/>
</dbReference>
<proteinExistence type="predicted"/>
<dbReference type="Pfam" id="PF01661">
    <property type="entry name" value="Macro"/>
    <property type="match status" value="1"/>
</dbReference>
<dbReference type="Gene3D" id="3.40.220.10">
    <property type="entry name" value="Leucine Aminopeptidase, subunit E, domain 1"/>
    <property type="match status" value="2"/>
</dbReference>
<feature type="compositionally biased region" description="Acidic residues" evidence="1">
    <location>
        <begin position="78"/>
        <end position="94"/>
    </location>
</feature>
<feature type="compositionally biased region" description="Low complexity" evidence="1">
    <location>
        <begin position="33"/>
        <end position="46"/>
    </location>
</feature>
<dbReference type="Proteomes" id="UP001605036">
    <property type="component" value="Unassembled WGS sequence"/>
</dbReference>
<dbReference type="PANTHER" id="PTHR12486:SF4">
    <property type="entry name" value="APRATAXIN"/>
    <property type="match status" value="1"/>
</dbReference>
<feature type="domain" description="Macro" evidence="2">
    <location>
        <begin position="420"/>
        <end position="608"/>
    </location>
</feature>
<evidence type="ECO:0000313" key="3">
    <source>
        <dbReference type="EMBL" id="KAL2630199.1"/>
    </source>
</evidence>
<dbReference type="PROSITE" id="PS00892">
    <property type="entry name" value="HIT_1"/>
    <property type="match status" value="1"/>
</dbReference>
<evidence type="ECO:0000256" key="1">
    <source>
        <dbReference type="SAM" id="MobiDB-lite"/>
    </source>
</evidence>
<dbReference type="Gene3D" id="3.30.428.10">
    <property type="entry name" value="HIT-like"/>
    <property type="match status" value="1"/>
</dbReference>
<dbReference type="SMART" id="SM00506">
    <property type="entry name" value="A1pp"/>
    <property type="match status" value="1"/>
</dbReference>
<protein>
    <recommendedName>
        <fullName evidence="2">Macro domain-containing protein</fullName>
    </recommendedName>
</protein>